<evidence type="ECO:0000313" key="1">
    <source>
        <dbReference type="EMBL" id="KFD19492.1"/>
    </source>
</evidence>
<gene>
    <name evidence="1" type="ORF">GTPT_1831</name>
</gene>
<organism evidence="1 2">
    <name type="scientific">Tatumella ptyseos ATCC 33301</name>
    <dbReference type="NCBI Taxonomy" id="1005995"/>
    <lineage>
        <taxon>Bacteria</taxon>
        <taxon>Pseudomonadati</taxon>
        <taxon>Pseudomonadota</taxon>
        <taxon>Gammaproteobacteria</taxon>
        <taxon>Enterobacterales</taxon>
        <taxon>Erwiniaceae</taxon>
        <taxon>Tatumella</taxon>
    </lineage>
</organism>
<dbReference type="Proteomes" id="UP000028602">
    <property type="component" value="Unassembled WGS sequence"/>
</dbReference>
<protein>
    <submittedName>
        <fullName evidence="1">Uncharacterized protein</fullName>
    </submittedName>
</protein>
<dbReference type="EMBL" id="JMPR01000031">
    <property type="protein sequence ID" value="KFD19492.1"/>
    <property type="molecule type" value="Genomic_DNA"/>
</dbReference>
<reference evidence="1 2" key="1">
    <citation type="submission" date="2014-05" db="EMBL/GenBank/DDBJ databases">
        <title>ATOL: Assembling a taxonomically balanced genome-scale reconstruction of the evolutionary history of the Enterobacteriaceae.</title>
        <authorList>
            <person name="Plunkett G.III."/>
            <person name="Neeno-Eckwall E.C."/>
            <person name="Glasner J.D."/>
            <person name="Perna N.T."/>
        </authorList>
    </citation>
    <scope>NUCLEOTIDE SEQUENCE [LARGE SCALE GENOMIC DNA]</scope>
    <source>
        <strain evidence="1 2">ATCC 33301</strain>
    </source>
</reference>
<keyword evidence="2" id="KW-1185">Reference proteome</keyword>
<proteinExistence type="predicted"/>
<accession>A0A085JG96</accession>
<dbReference type="AlphaFoldDB" id="A0A085JG96"/>
<comment type="caution">
    <text evidence="1">The sequence shown here is derived from an EMBL/GenBank/DDBJ whole genome shotgun (WGS) entry which is preliminary data.</text>
</comment>
<name>A0A085JG96_9GAMM</name>
<evidence type="ECO:0000313" key="2">
    <source>
        <dbReference type="Proteomes" id="UP000028602"/>
    </source>
</evidence>
<sequence>MQGKPLYNLDWKFFFFSWWKNPQYAIDPVEPIPQRLSDYFSEIEAKYGIALPAWSAQGYHQKE</sequence>